<dbReference type="SUPFAM" id="SSF53659">
    <property type="entry name" value="Isocitrate/Isopropylmalate dehydrogenase-like"/>
    <property type="match status" value="1"/>
</dbReference>
<evidence type="ECO:0000313" key="12">
    <source>
        <dbReference type="EMBL" id="KAH7973197.1"/>
    </source>
</evidence>
<comment type="similarity">
    <text evidence="2 9">Belongs to the isocitrate and isopropylmalate dehydrogenases family.</text>
</comment>
<dbReference type="GO" id="GO:0005777">
    <property type="term" value="C:peroxisome"/>
    <property type="evidence" value="ECO:0007669"/>
    <property type="project" value="TreeGrafter"/>
</dbReference>
<dbReference type="EMBL" id="JABSTV010001247">
    <property type="protein sequence ID" value="KAH7973197.1"/>
    <property type="molecule type" value="Genomic_DNA"/>
</dbReference>
<dbReference type="GO" id="GO:0006739">
    <property type="term" value="P:NADP+ metabolic process"/>
    <property type="evidence" value="ECO:0007669"/>
    <property type="project" value="TreeGrafter"/>
</dbReference>
<dbReference type="GO" id="GO:0005829">
    <property type="term" value="C:cytosol"/>
    <property type="evidence" value="ECO:0007669"/>
    <property type="project" value="TreeGrafter"/>
</dbReference>
<keyword evidence="3" id="KW-0329">Glyoxylate bypass</keyword>
<evidence type="ECO:0000256" key="1">
    <source>
        <dbReference type="ARBA" id="ARBA00001936"/>
    </source>
</evidence>
<dbReference type="NCBIfam" id="NF006156">
    <property type="entry name" value="PRK08299.1"/>
    <property type="match status" value="1"/>
</dbReference>
<dbReference type="VEuPathDB" id="VectorBase:RSAN_037389"/>
<dbReference type="PIRSF" id="PIRSF000108">
    <property type="entry name" value="IDH_NADP"/>
    <property type="match status" value="1"/>
</dbReference>
<dbReference type="GO" id="GO:0046872">
    <property type="term" value="F:metal ion binding"/>
    <property type="evidence" value="ECO:0007669"/>
    <property type="project" value="UniProtKB-KW"/>
</dbReference>
<keyword evidence="9" id="KW-0521">NADP</keyword>
<dbReference type="AlphaFoldDB" id="A0A9D4QCA7"/>
<evidence type="ECO:0000256" key="9">
    <source>
        <dbReference type="PIRNR" id="PIRNR000108"/>
    </source>
</evidence>
<keyword evidence="5 9" id="KW-0479">Metal-binding</keyword>
<keyword evidence="7 9" id="KW-0560">Oxidoreductase</keyword>
<dbReference type="InterPro" id="IPR024084">
    <property type="entry name" value="IsoPropMal-DH-like_dom"/>
</dbReference>
<reference evidence="12" key="2">
    <citation type="submission" date="2021-09" db="EMBL/GenBank/DDBJ databases">
        <authorList>
            <person name="Jia N."/>
            <person name="Wang J."/>
            <person name="Shi W."/>
            <person name="Du L."/>
            <person name="Sun Y."/>
            <person name="Zhan W."/>
            <person name="Jiang J."/>
            <person name="Wang Q."/>
            <person name="Zhang B."/>
            <person name="Ji P."/>
            <person name="Sakyi L.B."/>
            <person name="Cui X."/>
            <person name="Yuan T."/>
            <person name="Jiang B."/>
            <person name="Yang W."/>
            <person name="Lam T.T.-Y."/>
            <person name="Chang Q."/>
            <person name="Ding S."/>
            <person name="Wang X."/>
            <person name="Zhu J."/>
            <person name="Ruan X."/>
            <person name="Zhao L."/>
            <person name="Wei J."/>
            <person name="Que T."/>
            <person name="Du C."/>
            <person name="Cheng J."/>
            <person name="Dai P."/>
            <person name="Han X."/>
            <person name="Huang E."/>
            <person name="Gao Y."/>
            <person name="Liu J."/>
            <person name="Shao H."/>
            <person name="Ye R."/>
            <person name="Li L."/>
            <person name="Wei W."/>
            <person name="Wang X."/>
            <person name="Wang C."/>
            <person name="Huo Q."/>
            <person name="Li W."/>
            <person name="Guo W."/>
            <person name="Chen H."/>
            <person name="Chen S."/>
            <person name="Zhou L."/>
            <person name="Zhou L."/>
            <person name="Ni X."/>
            <person name="Tian J."/>
            <person name="Zhou Y."/>
            <person name="Sheng Y."/>
            <person name="Liu T."/>
            <person name="Pan Y."/>
            <person name="Xia L."/>
            <person name="Li J."/>
            <person name="Zhao F."/>
            <person name="Cao W."/>
        </authorList>
    </citation>
    <scope>NUCLEOTIDE SEQUENCE</scope>
    <source>
        <strain evidence="12">Rsan-2018</strain>
        <tissue evidence="12">Larvae</tissue>
    </source>
</reference>
<dbReference type="GO" id="GO:0004450">
    <property type="term" value="F:isocitrate dehydrogenase (NADP+) activity"/>
    <property type="evidence" value="ECO:0007669"/>
    <property type="project" value="UniProtKB-EC"/>
</dbReference>
<organism evidence="12 13">
    <name type="scientific">Rhipicephalus sanguineus</name>
    <name type="common">Brown dog tick</name>
    <name type="synonym">Ixodes sanguineus</name>
    <dbReference type="NCBI Taxonomy" id="34632"/>
    <lineage>
        <taxon>Eukaryota</taxon>
        <taxon>Metazoa</taxon>
        <taxon>Ecdysozoa</taxon>
        <taxon>Arthropoda</taxon>
        <taxon>Chelicerata</taxon>
        <taxon>Arachnida</taxon>
        <taxon>Acari</taxon>
        <taxon>Parasitiformes</taxon>
        <taxon>Ixodida</taxon>
        <taxon>Ixodoidea</taxon>
        <taxon>Ixodidae</taxon>
        <taxon>Rhipicephalinae</taxon>
        <taxon>Rhipicephalus</taxon>
        <taxon>Rhipicephalus</taxon>
    </lineage>
</organism>
<feature type="binding site" evidence="10">
    <location>
        <position position="252"/>
    </location>
    <ligand>
        <name>Mn(2+)</name>
        <dbReference type="ChEBI" id="CHEBI:29035"/>
    </ligand>
</feature>
<comment type="catalytic activity">
    <reaction evidence="9">
        <text>D-threo-isocitrate + NADP(+) = 2-oxoglutarate + CO2 + NADPH</text>
        <dbReference type="Rhea" id="RHEA:19629"/>
        <dbReference type="ChEBI" id="CHEBI:15562"/>
        <dbReference type="ChEBI" id="CHEBI:16526"/>
        <dbReference type="ChEBI" id="CHEBI:16810"/>
        <dbReference type="ChEBI" id="CHEBI:57783"/>
        <dbReference type="ChEBI" id="CHEBI:58349"/>
        <dbReference type="EC" id="1.1.1.42"/>
    </reaction>
</comment>
<sequence>MLGHDMSSIIGEQVREKLIKPFVDIEVCDLSICNRNETDNMATLRRFNCSMKSATIKVERDVMEMYQLKRMWQPPSSAIRNALAGALFRDPIVRANVPPLIKQWRKPIVVDRHAFGDQHLGRDLMVPGPVSLDVRYKSPIGSPYNMQLYDLKDIEGVVAVMSSTDKSIMEFAHACFQFALRRNLPLYLSTKETILKRYDGRFKVIFERLYEKHEPKFKDVRIFQHSLMDDMVARSLGTEGSFVCACKNNDGDIQSGFVARGFGSLGLIDALICPDGRTILADVAHGTVTKHFHRYEAGRETSTNSMATIFTWTKEIRHRVKLDGDTKLVNFARTLEKVVIQLFESGYITKEIVMCVRGLCNVRREDYQNTFRIH</sequence>
<dbReference type="Gene3D" id="3.40.718.10">
    <property type="entry name" value="Isopropylmalate Dehydrogenase"/>
    <property type="match status" value="1"/>
</dbReference>
<keyword evidence="4 9" id="KW-0816">Tricarboxylic acid cycle</keyword>
<name>A0A9D4QCA7_RHISA</name>
<accession>A0A9D4QCA7</accession>
<evidence type="ECO:0000256" key="2">
    <source>
        <dbReference type="ARBA" id="ARBA00007769"/>
    </source>
</evidence>
<keyword evidence="8 9" id="KW-0464">Manganese</keyword>
<dbReference type="GO" id="GO:0006097">
    <property type="term" value="P:glyoxylate cycle"/>
    <property type="evidence" value="ECO:0007669"/>
    <property type="project" value="UniProtKB-KW"/>
</dbReference>
<gene>
    <name evidence="12" type="ORF">HPB52_022756</name>
</gene>
<keyword evidence="6 9" id="KW-0460">Magnesium</keyword>
<comment type="caution">
    <text evidence="12">The sequence shown here is derived from an EMBL/GenBank/DDBJ whole genome shotgun (WGS) entry which is preliminary data.</text>
</comment>
<protein>
    <recommendedName>
        <fullName evidence="9">Isocitrate dehydrogenase [NADP]</fullName>
        <ecNumber evidence="9">1.1.1.42</ecNumber>
    </recommendedName>
</protein>
<dbReference type="GO" id="GO:0006099">
    <property type="term" value="P:tricarboxylic acid cycle"/>
    <property type="evidence" value="ECO:0007669"/>
    <property type="project" value="UniProtKB-KW"/>
</dbReference>
<dbReference type="GO" id="GO:0006102">
    <property type="term" value="P:isocitrate metabolic process"/>
    <property type="evidence" value="ECO:0007669"/>
    <property type="project" value="InterPro"/>
</dbReference>
<proteinExistence type="inferred from homology"/>
<evidence type="ECO:0000256" key="6">
    <source>
        <dbReference type="ARBA" id="ARBA00022842"/>
    </source>
</evidence>
<evidence type="ECO:0000256" key="7">
    <source>
        <dbReference type="ARBA" id="ARBA00023002"/>
    </source>
</evidence>
<evidence type="ECO:0000313" key="13">
    <source>
        <dbReference type="Proteomes" id="UP000821837"/>
    </source>
</evidence>
<dbReference type="PANTHER" id="PTHR11822">
    <property type="entry name" value="NADP-SPECIFIC ISOCITRATE DEHYDROGENASE"/>
    <property type="match status" value="1"/>
</dbReference>
<dbReference type="PANTHER" id="PTHR11822:SF21">
    <property type="entry name" value="ISOCITRATE DEHYDROGENASE [NADP], MITOCHONDRIAL"/>
    <property type="match status" value="1"/>
</dbReference>
<evidence type="ECO:0000256" key="3">
    <source>
        <dbReference type="ARBA" id="ARBA00022435"/>
    </source>
</evidence>
<evidence type="ECO:0000256" key="4">
    <source>
        <dbReference type="ARBA" id="ARBA00022532"/>
    </source>
</evidence>
<dbReference type="EC" id="1.1.1.42" evidence="9"/>
<comment type="cofactor">
    <cofactor evidence="1">
        <name>Mn(2+)</name>
        <dbReference type="ChEBI" id="CHEBI:29035"/>
    </cofactor>
</comment>
<feature type="binding site" evidence="10">
    <location>
        <position position="229"/>
    </location>
    <ligand>
        <name>Mn(2+)</name>
        <dbReference type="ChEBI" id="CHEBI:29035"/>
    </ligand>
</feature>
<reference evidence="12" key="1">
    <citation type="journal article" date="2020" name="Cell">
        <title>Large-Scale Comparative Analyses of Tick Genomes Elucidate Their Genetic Diversity and Vector Capacities.</title>
        <authorList>
            <consortium name="Tick Genome and Microbiome Consortium (TIGMIC)"/>
            <person name="Jia N."/>
            <person name="Wang J."/>
            <person name="Shi W."/>
            <person name="Du L."/>
            <person name="Sun Y."/>
            <person name="Zhan W."/>
            <person name="Jiang J.F."/>
            <person name="Wang Q."/>
            <person name="Zhang B."/>
            <person name="Ji P."/>
            <person name="Bell-Sakyi L."/>
            <person name="Cui X.M."/>
            <person name="Yuan T.T."/>
            <person name="Jiang B.G."/>
            <person name="Yang W.F."/>
            <person name="Lam T.T."/>
            <person name="Chang Q.C."/>
            <person name="Ding S.J."/>
            <person name="Wang X.J."/>
            <person name="Zhu J.G."/>
            <person name="Ruan X.D."/>
            <person name="Zhao L."/>
            <person name="Wei J.T."/>
            <person name="Ye R.Z."/>
            <person name="Que T.C."/>
            <person name="Du C.H."/>
            <person name="Zhou Y.H."/>
            <person name="Cheng J.X."/>
            <person name="Dai P.F."/>
            <person name="Guo W.B."/>
            <person name="Han X.H."/>
            <person name="Huang E.J."/>
            <person name="Li L.F."/>
            <person name="Wei W."/>
            <person name="Gao Y.C."/>
            <person name="Liu J.Z."/>
            <person name="Shao H.Z."/>
            <person name="Wang X."/>
            <person name="Wang C.C."/>
            <person name="Yang T.C."/>
            <person name="Huo Q.B."/>
            <person name="Li W."/>
            <person name="Chen H.Y."/>
            <person name="Chen S.E."/>
            <person name="Zhou L.G."/>
            <person name="Ni X.B."/>
            <person name="Tian J.H."/>
            <person name="Sheng Y."/>
            <person name="Liu T."/>
            <person name="Pan Y.S."/>
            <person name="Xia L.Y."/>
            <person name="Li J."/>
            <person name="Zhao F."/>
            <person name="Cao W.C."/>
        </authorList>
    </citation>
    <scope>NUCLEOTIDE SEQUENCE</scope>
    <source>
        <strain evidence="12">Rsan-2018</strain>
    </source>
</reference>
<keyword evidence="13" id="KW-1185">Reference proteome</keyword>
<evidence type="ECO:0000256" key="5">
    <source>
        <dbReference type="ARBA" id="ARBA00022723"/>
    </source>
</evidence>
<dbReference type="InterPro" id="IPR004790">
    <property type="entry name" value="Isocitrate_DH_NADP"/>
</dbReference>
<dbReference type="Pfam" id="PF00180">
    <property type="entry name" value="Iso_dh"/>
    <property type="match status" value="1"/>
</dbReference>
<evidence type="ECO:0000259" key="11">
    <source>
        <dbReference type="SMART" id="SM01329"/>
    </source>
</evidence>
<dbReference type="Proteomes" id="UP000821837">
    <property type="component" value="Chromosome 11"/>
</dbReference>
<comment type="cofactor">
    <cofactor evidence="9 10">
        <name>Mg(2+)</name>
        <dbReference type="ChEBI" id="CHEBI:18420"/>
    </cofactor>
    <cofactor evidence="9 10">
        <name>Mn(2+)</name>
        <dbReference type="ChEBI" id="CHEBI:29035"/>
    </cofactor>
    <text evidence="9 10">Binds 1 Mg(2+) or Mn(2+) ion per subunit.</text>
</comment>
<feature type="domain" description="Isopropylmalate dehydrogenase-like" evidence="11">
    <location>
        <begin position="9"/>
        <end position="371"/>
    </location>
</feature>
<dbReference type="GO" id="GO:0005739">
    <property type="term" value="C:mitochondrion"/>
    <property type="evidence" value="ECO:0007669"/>
    <property type="project" value="TreeGrafter"/>
</dbReference>
<evidence type="ECO:0000256" key="10">
    <source>
        <dbReference type="PIRSR" id="PIRSR000108-3"/>
    </source>
</evidence>
<dbReference type="NCBIfam" id="TIGR00127">
    <property type="entry name" value="nadp_idh_euk"/>
    <property type="match status" value="1"/>
</dbReference>
<evidence type="ECO:0000256" key="8">
    <source>
        <dbReference type="ARBA" id="ARBA00023211"/>
    </source>
</evidence>
<dbReference type="SMART" id="SM01329">
    <property type="entry name" value="Iso_dh"/>
    <property type="match status" value="1"/>
</dbReference>